<dbReference type="EMBL" id="BMYO01000009">
    <property type="protein sequence ID" value="GHD67679.1"/>
    <property type="molecule type" value="Genomic_DNA"/>
</dbReference>
<evidence type="ECO:0000313" key="2">
    <source>
        <dbReference type="Proteomes" id="UP000604737"/>
    </source>
</evidence>
<proteinExistence type="predicted"/>
<dbReference type="Gene3D" id="3.50.50.60">
    <property type="entry name" value="FAD/NAD(P)-binding domain"/>
    <property type="match status" value="1"/>
</dbReference>
<comment type="caution">
    <text evidence="1">The sequence shown here is derived from an EMBL/GenBank/DDBJ whole genome shotgun (WGS) entry which is preliminary data.</text>
</comment>
<dbReference type="Pfam" id="PF13450">
    <property type="entry name" value="NAD_binding_8"/>
    <property type="match status" value="1"/>
</dbReference>
<evidence type="ECO:0000313" key="1">
    <source>
        <dbReference type="EMBL" id="GHD67679.1"/>
    </source>
</evidence>
<organism evidence="1 2">
    <name type="scientific">Jeongeupia chitinilytica</name>
    <dbReference type="NCBI Taxonomy" id="1041641"/>
    <lineage>
        <taxon>Bacteria</taxon>
        <taxon>Pseudomonadati</taxon>
        <taxon>Pseudomonadota</taxon>
        <taxon>Betaproteobacteria</taxon>
        <taxon>Neisseriales</taxon>
        <taxon>Chitinibacteraceae</taxon>
        <taxon>Jeongeupia</taxon>
    </lineage>
</organism>
<name>A0ABQ3H5V3_9NEIS</name>
<reference evidence="2" key="1">
    <citation type="journal article" date="2019" name="Int. J. Syst. Evol. Microbiol.">
        <title>The Global Catalogue of Microorganisms (GCM) 10K type strain sequencing project: providing services to taxonomists for standard genome sequencing and annotation.</title>
        <authorList>
            <consortium name="The Broad Institute Genomics Platform"/>
            <consortium name="The Broad Institute Genome Sequencing Center for Infectious Disease"/>
            <person name="Wu L."/>
            <person name="Ma J."/>
        </authorList>
    </citation>
    <scope>NUCLEOTIDE SEQUENCE [LARGE SCALE GENOMIC DNA]</scope>
    <source>
        <strain evidence="2">KCTC 23701</strain>
    </source>
</reference>
<sequence>MKRRVFLQAGLAAGLAAGLPGCRFDGRSLFRPDIRIARPGMDTGHALRDRRALPPPGQPVSGEIRTEVAILGSGIAGLTAGWRLAREGFGDFVLVTGPEPFGNAAASRFGDVPCPTGAHYLPLPTAASIHVRTLLSEMKLADDAFAAAPDYDESALVHAPESRLWINGRWQEGVQPHHGIPPSEIAEQQRFYAYTESLKHHLGRDGRRLFEIPLALSSRDAEWRALDAENFAHWLARNGYTAPSLLWYLDYCCRDDFGTGLAHTSAWAGLHYFASRTGRARNGDDAAVLTWADGLNTPARHLLAAVTPQRTLAGSVVRVRERRDHVEALVWQNGRLIRIRARCAVIAMPLFVAGRVVEGLAGDGFDPSIHTPEHAPWLVANFAMDHFPSEKTGETLAWDNVVYQGKGLGYVVATHQLIRAARPERTVFTAYHALADGEPRDVRRWLAGASADELYDLAASDLAEVYGWKLARNAGAVEITLRGHAMPSPRPGFLGNAGTQALAAADGRLLFAHSDLSGYSVFEEAAWWGWRAAGRLLGT</sequence>
<dbReference type="SUPFAM" id="SSF51905">
    <property type="entry name" value="FAD/NAD(P)-binding domain"/>
    <property type="match status" value="1"/>
</dbReference>
<gene>
    <name evidence="1" type="ORF">GCM10007350_31710</name>
</gene>
<accession>A0ABQ3H5V3</accession>
<dbReference type="InterPro" id="IPR036188">
    <property type="entry name" value="FAD/NAD-bd_sf"/>
</dbReference>
<dbReference type="Proteomes" id="UP000604737">
    <property type="component" value="Unassembled WGS sequence"/>
</dbReference>
<keyword evidence="2" id="KW-1185">Reference proteome</keyword>
<protein>
    <submittedName>
        <fullName evidence="1">Amino oxidase</fullName>
    </submittedName>
</protein>
<dbReference type="RefSeq" id="WP_189461890.1">
    <property type="nucleotide sequence ID" value="NZ_BMYO01000009.1"/>
</dbReference>